<gene>
    <name evidence="1" type="ORF">H9977_04130</name>
</gene>
<organism evidence="1 2">
    <name type="scientific">Candidatus Parabacteroides intestinipullorum</name>
    <dbReference type="NCBI Taxonomy" id="2838723"/>
    <lineage>
        <taxon>Bacteria</taxon>
        <taxon>Pseudomonadati</taxon>
        <taxon>Bacteroidota</taxon>
        <taxon>Bacteroidia</taxon>
        <taxon>Bacteroidales</taxon>
        <taxon>Tannerellaceae</taxon>
        <taxon>Parabacteroides</taxon>
    </lineage>
</organism>
<evidence type="ECO:0000313" key="2">
    <source>
        <dbReference type="Proteomes" id="UP000886740"/>
    </source>
</evidence>
<reference evidence="1" key="1">
    <citation type="journal article" date="2021" name="PeerJ">
        <title>Extensive microbial diversity within the chicken gut microbiome revealed by metagenomics and culture.</title>
        <authorList>
            <person name="Gilroy R."/>
            <person name="Ravi A."/>
            <person name="Getino M."/>
            <person name="Pursley I."/>
            <person name="Horton D.L."/>
            <person name="Alikhan N.F."/>
            <person name="Baker D."/>
            <person name="Gharbi K."/>
            <person name="Hall N."/>
            <person name="Watson M."/>
            <person name="Adriaenssens E.M."/>
            <person name="Foster-Nyarko E."/>
            <person name="Jarju S."/>
            <person name="Secka A."/>
            <person name="Antonio M."/>
            <person name="Oren A."/>
            <person name="Chaudhuri R.R."/>
            <person name="La Ragione R."/>
            <person name="Hildebrand F."/>
            <person name="Pallen M.J."/>
        </authorList>
    </citation>
    <scope>NUCLEOTIDE SEQUENCE</scope>
    <source>
        <strain evidence="1">ChiGjej6B6-14162</strain>
    </source>
</reference>
<reference evidence="1" key="2">
    <citation type="submission" date="2021-04" db="EMBL/GenBank/DDBJ databases">
        <authorList>
            <person name="Gilroy R."/>
        </authorList>
    </citation>
    <scope>NUCLEOTIDE SEQUENCE</scope>
    <source>
        <strain evidence="1">ChiGjej6B6-14162</strain>
    </source>
</reference>
<comment type="caution">
    <text evidence="1">The sequence shown here is derived from an EMBL/GenBank/DDBJ whole genome shotgun (WGS) entry which is preliminary data.</text>
</comment>
<dbReference type="Gene3D" id="2.60.40.3080">
    <property type="match status" value="1"/>
</dbReference>
<name>A0A9D2BF28_9BACT</name>
<dbReference type="InterPro" id="IPR021638">
    <property type="entry name" value="DUF3244"/>
</dbReference>
<dbReference type="Proteomes" id="UP000886740">
    <property type="component" value="Unassembled WGS sequence"/>
</dbReference>
<proteinExistence type="predicted"/>
<dbReference type="Pfam" id="PF11589">
    <property type="entry name" value="DUF3244"/>
    <property type="match status" value="1"/>
</dbReference>
<dbReference type="EMBL" id="DXEL01000032">
    <property type="protein sequence ID" value="HIX74215.1"/>
    <property type="molecule type" value="Genomic_DNA"/>
</dbReference>
<protein>
    <recommendedName>
        <fullName evidence="3">DUF3244 domain-containing protein</fullName>
    </recommendedName>
</protein>
<sequence>MKRYLVLIFIVLFGAFFSVAYAEKLNKDESEKCAPFFKVYVEDGILYLNPLRTSVSVQIINEWGAIVYEEFISVDQPQLYMIPVDHLPCGSYTVLIVGEQGNYQFDFYF</sequence>
<evidence type="ECO:0008006" key="3">
    <source>
        <dbReference type="Google" id="ProtNLM"/>
    </source>
</evidence>
<evidence type="ECO:0000313" key="1">
    <source>
        <dbReference type="EMBL" id="HIX74215.1"/>
    </source>
</evidence>
<accession>A0A9D2BF28</accession>
<dbReference type="AlphaFoldDB" id="A0A9D2BF28"/>